<feature type="transmembrane region" description="Helical" evidence="11">
    <location>
        <begin position="288"/>
        <end position="311"/>
    </location>
</feature>
<dbReference type="GO" id="GO:0022602">
    <property type="term" value="P:ovulation cycle process"/>
    <property type="evidence" value="ECO:0007669"/>
    <property type="project" value="TreeGrafter"/>
</dbReference>
<dbReference type="InterPro" id="IPR032675">
    <property type="entry name" value="LRR_dom_sf"/>
</dbReference>
<keyword evidence="6 11" id="KW-1133">Transmembrane helix</keyword>
<dbReference type="AlphaFoldDB" id="A0A3Q3DES9"/>
<keyword evidence="5" id="KW-0677">Repeat</keyword>
<evidence type="ECO:0000256" key="10">
    <source>
        <dbReference type="ARBA" id="ARBA00023224"/>
    </source>
</evidence>
<evidence type="ECO:0000313" key="13">
    <source>
        <dbReference type="Ensembl" id="ENSHCOP00000010279.1"/>
    </source>
</evidence>
<evidence type="ECO:0000256" key="1">
    <source>
        <dbReference type="ARBA" id="ARBA00004651"/>
    </source>
</evidence>
<evidence type="ECO:0000256" key="11">
    <source>
        <dbReference type="SAM" id="Phobius"/>
    </source>
</evidence>
<dbReference type="PROSITE" id="PS00237">
    <property type="entry name" value="G_PROTEIN_RECEP_F1_1"/>
    <property type="match status" value="1"/>
</dbReference>
<dbReference type="InterPro" id="IPR000276">
    <property type="entry name" value="GPCR_Rhodpsn"/>
</dbReference>
<feature type="transmembrane region" description="Helical" evidence="11">
    <location>
        <begin position="331"/>
        <end position="355"/>
    </location>
</feature>
<feature type="transmembrane region" description="Helical" evidence="11">
    <location>
        <begin position="170"/>
        <end position="191"/>
    </location>
</feature>
<dbReference type="GO" id="GO:0008528">
    <property type="term" value="F:G protein-coupled peptide receptor activity"/>
    <property type="evidence" value="ECO:0007669"/>
    <property type="project" value="TreeGrafter"/>
</dbReference>
<dbReference type="Proteomes" id="UP000264820">
    <property type="component" value="Unplaced"/>
</dbReference>
<evidence type="ECO:0000256" key="8">
    <source>
        <dbReference type="ARBA" id="ARBA00023136"/>
    </source>
</evidence>
<protein>
    <submittedName>
        <fullName evidence="13">Luteinizing hormone/choriogonadotropin receptor</fullName>
    </submittedName>
</protein>
<sequence>SDLRHNRHLCNIPEDAFEGAWGPDVSSTALTSLPRKGLEQVKRLKAKSAFALKRLPPLDSLAELGVAELTYASQCCAFHLWRVFYSSAWFFSQSDCDGHASANHVQSGLGQDCWQVTPFFLTLNSGGTDLYNNHPQLEHICPSHAGIQCTPESDPFNPCEDLLGPILGNVTWIIAFFTIVANLTVLVILLFTSRKLTISRFLICNLALADLCMGFYLMLIARMDYHSRHEYYNHATEWQTGPGCDMSGFLTMFSSELSVYTLTVISFERWYTIINAMDLNKRLGMHHVLAIMVAGWVFSLVVALLPLVGVSSYSKVSVCLPMDIDTRVSQAYVLIVLSLNVVAFLGVCFCYVCIYQSVRKPAPANHHDDAKLAKRMAVLIFTDFLCMAPISFFAISATLHMPLITMSHSKFILIIFYPINSLCNPFLYTIFTRGFRKEVRLLLQRCRSMFIAFQAKGPRLPTYLHPNNAQRETTL</sequence>
<dbReference type="GO" id="GO:0004964">
    <property type="term" value="F:luteinizing hormone receptor activity"/>
    <property type="evidence" value="ECO:0007669"/>
    <property type="project" value="TreeGrafter"/>
</dbReference>
<feature type="domain" description="G-protein coupled receptors family 1 profile" evidence="12">
    <location>
        <begin position="181"/>
        <end position="428"/>
    </location>
</feature>
<dbReference type="PANTHER" id="PTHR24372">
    <property type="entry name" value="GLYCOPROTEIN HORMONE RECEPTOR"/>
    <property type="match status" value="1"/>
</dbReference>
<dbReference type="InterPro" id="IPR002131">
    <property type="entry name" value="Gphrmn_rcpt_fam"/>
</dbReference>
<evidence type="ECO:0000256" key="6">
    <source>
        <dbReference type="ARBA" id="ARBA00022989"/>
    </source>
</evidence>
<dbReference type="Gene3D" id="3.80.10.10">
    <property type="entry name" value="Ribonuclease Inhibitor"/>
    <property type="match status" value="1"/>
</dbReference>
<reference evidence="13" key="2">
    <citation type="submission" date="2025-09" db="UniProtKB">
        <authorList>
            <consortium name="Ensembl"/>
        </authorList>
    </citation>
    <scope>IDENTIFICATION</scope>
</reference>
<evidence type="ECO:0000313" key="14">
    <source>
        <dbReference type="Proteomes" id="UP000264820"/>
    </source>
</evidence>
<comment type="subcellular location">
    <subcellularLocation>
        <location evidence="1">Cell membrane</location>
        <topology evidence="1">Multi-pass membrane protein</topology>
    </subcellularLocation>
</comment>
<evidence type="ECO:0000256" key="9">
    <source>
        <dbReference type="ARBA" id="ARBA00023170"/>
    </source>
</evidence>
<dbReference type="OMA" id="ISEWIMC"/>
<dbReference type="Ensembl" id="ENSHCOT00000026125.1">
    <property type="protein sequence ID" value="ENSHCOP00000010279.1"/>
    <property type="gene ID" value="ENSHCOG00000012870.1"/>
</dbReference>
<dbReference type="GO" id="GO:0009755">
    <property type="term" value="P:hormone-mediated signaling pathway"/>
    <property type="evidence" value="ECO:0007669"/>
    <property type="project" value="TreeGrafter"/>
</dbReference>
<dbReference type="InterPro" id="IPR017452">
    <property type="entry name" value="GPCR_Rhodpsn_7TM"/>
</dbReference>
<keyword evidence="8 11" id="KW-0472">Membrane</keyword>
<dbReference type="GO" id="GO:0001541">
    <property type="term" value="P:ovarian follicle development"/>
    <property type="evidence" value="ECO:0007669"/>
    <property type="project" value="TreeGrafter"/>
</dbReference>
<evidence type="ECO:0000259" key="12">
    <source>
        <dbReference type="PROSITE" id="PS50262"/>
    </source>
</evidence>
<keyword evidence="10" id="KW-0807">Transducer</keyword>
<evidence type="ECO:0000256" key="4">
    <source>
        <dbReference type="ARBA" id="ARBA00022692"/>
    </source>
</evidence>
<dbReference type="PROSITE" id="PS50262">
    <property type="entry name" value="G_PROTEIN_RECEP_F1_2"/>
    <property type="match status" value="1"/>
</dbReference>
<dbReference type="SUPFAM" id="SSF81321">
    <property type="entry name" value="Family A G protein-coupled receptor-like"/>
    <property type="match status" value="1"/>
</dbReference>
<organism evidence="13 14">
    <name type="scientific">Hippocampus comes</name>
    <name type="common">Tiger tail seahorse</name>
    <dbReference type="NCBI Taxonomy" id="109280"/>
    <lineage>
        <taxon>Eukaryota</taxon>
        <taxon>Metazoa</taxon>
        <taxon>Chordata</taxon>
        <taxon>Craniata</taxon>
        <taxon>Vertebrata</taxon>
        <taxon>Euteleostomi</taxon>
        <taxon>Actinopterygii</taxon>
        <taxon>Neopterygii</taxon>
        <taxon>Teleostei</taxon>
        <taxon>Neoteleostei</taxon>
        <taxon>Acanthomorphata</taxon>
        <taxon>Syngnathiaria</taxon>
        <taxon>Syngnathiformes</taxon>
        <taxon>Syngnathoidei</taxon>
        <taxon>Syngnathidae</taxon>
        <taxon>Hippocampus</taxon>
    </lineage>
</organism>
<dbReference type="GeneTree" id="ENSGT00940000157364"/>
<accession>A0A3Q3DES9</accession>
<keyword evidence="3" id="KW-0433">Leucine-rich repeat</keyword>
<dbReference type="GO" id="GO:0008584">
    <property type="term" value="P:male gonad development"/>
    <property type="evidence" value="ECO:0007669"/>
    <property type="project" value="TreeGrafter"/>
</dbReference>
<reference evidence="13" key="1">
    <citation type="submission" date="2025-08" db="UniProtKB">
        <authorList>
            <consortium name="Ensembl"/>
        </authorList>
    </citation>
    <scope>IDENTIFICATION</scope>
</reference>
<keyword evidence="2" id="KW-1003">Cell membrane</keyword>
<keyword evidence="7" id="KW-0297">G-protein coupled receptor</keyword>
<feature type="transmembrane region" description="Helical" evidence="11">
    <location>
        <begin position="376"/>
        <end position="399"/>
    </location>
</feature>
<feature type="transmembrane region" description="Helical" evidence="11">
    <location>
        <begin position="411"/>
        <end position="431"/>
    </location>
</feature>
<dbReference type="PANTHER" id="PTHR24372:SF1">
    <property type="entry name" value="LUTROPIN-CHORIOGONADOTROPIC HORMONE RECEPTOR"/>
    <property type="match status" value="1"/>
</dbReference>
<proteinExistence type="predicted"/>
<keyword evidence="14" id="KW-1185">Reference proteome</keyword>
<dbReference type="CDD" id="cd15136">
    <property type="entry name" value="7tmA_Glyco_hormone_R"/>
    <property type="match status" value="1"/>
</dbReference>
<dbReference type="GO" id="GO:0007200">
    <property type="term" value="P:phospholipase C-activating G protein-coupled receptor signaling pathway"/>
    <property type="evidence" value="ECO:0007669"/>
    <property type="project" value="TreeGrafter"/>
</dbReference>
<feature type="transmembrane region" description="Helical" evidence="11">
    <location>
        <begin position="246"/>
        <end position="267"/>
    </location>
</feature>
<dbReference type="PRINTS" id="PR00237">
    <property type="entry name" value="GPCRRHODOPSN"/>
</dbReference>
<evidence type="ECO:0000256" key="7">
    <source>
        <dbReference type="ARBA" id="ARBA00023040"/>
    </source>
</evidence>
<dbReference type="FunFam" id="1.20.1070.10:FF:000181">
    <property type="entry name" value="Thyrotropin receptor"/>
    <property type="match status" value="1"/>
</dbReference>
<evidence type="ECO:0000256" key="5">
    <source>
        <dbReference type="ARBA" id="ARBA00022737"/>
    </source>
</evidence>
<evidence type="ECO:0000256" key="3">
    <source>
        <dbReference type="ARBA" id="ARBA00022614"/>
    </source>
</evidence>
<keyword evidence="4 11" id="KW-0812">Transmembrane</keyword>
<name>A0A3Q3DES9_HIPCM</name>
<evidence type="ECO:0000256" key="2">
    <source>
        <dbReference type="ARBA" id="ARBA00022475"/>
    </source>
</evidence>
<dbReference type="Gene3D" id="1.20.1070.10">
    <property type="entry name" value="Rhodopsin 7-helix transmembrane proteins"/>
    <property type="match status" value="1"/>
</dbReference>
<dbReference type="Pfam" id="PF00001">
    <property type="entry name" value="7tm_1"/>
    <property type="match status" value="1"/>
</dbReference>
<feature type="transmembrane region" description="Helical" evidence="11">
    <location>
        <begin position="203"/>
        <end position="221"/>
    </location>
</feature>
<dbReference type="PRINTS" id="PR00373">
    <property type="entry name" value="GLYCHORMONER"/>
</dbReference>
<dbReference type="GO" id="GO:0005886">
    <property type="term" value="C:plasma membrane"/>
    <property type="evidence" value="ECO:0007669"/>
    <property type="project" value="UniProtKB-SubCell"/>
</dbReference>
<keyword evidence="9" id="KW-0675">Receptor</keyword>
<dbReference type="GO" id="GO:0007189">
    <property type="term" value="P:adenylate cyclase-activating G protein-coupled receptor signaling pathway"/>
    <property type="evidence" value="ECO:0007669"/>
    <property type="project" value="TreeGrafter"/>
</dbReference>